<dbReference type="EC" id="2.5.1.17" evidence="4"/>
<dbReference type="EMBL" id="PEWA01000031">
    <property type="protein sequence ID" value="PIU73381.1"/>
    <property type="molecule type" value="Genomic_DNA"/>
</dbReference>
<evidence type="ECO:0000313" key="6">
    <source>
        <dbReference type="EMBL" id="PIU73381.1"/>
    </source>
</evidence>
<gene>
    <name evidence="6" type="ORF">COS78_02540</name>
</gene>
<dbReference type="InterPro" id="IPR036451">
    <property type="entry name" value="CblAdoTrfase-like_sf"/>
</dbReference>
<dbReference type="GO" id="GO:0009236">
    <property type="term" value="P:cobalamin biosynthetic process"/>
    <property type="evidence" value="ECO:0007669"/>
    <property type="project" value="UniProtKB-UniRule"/>
</dbReference>
<dbReference type="Pfam" id="PF01923">
    <property type="entry name" value="Cob_adeno_trans"/>
    <property type="match status" value="1"/>
</dbReference>
<comment type="catalytic activity">
    <reaction evidence="4">
        <text>2 cob(II)alamin + reduced [electron-transfer flavoprotein] + 2 ATP = 2 adenosylcob(III)alamin + 2 triphosphate + oxidized [electron-transfer flavoprotein] + 3 H(+)</text>
        <dbReference type="Rhea" id="RHEA:28671"/>
        <dbReference type="Rhea" id="RHEA-COMP:10685"/>
        <dbReference type="Rhea" id="RHEA-COMP:10686"/>
        <dbReference type="ChEBI" id="CHEBI:15378"/>
        <dbReference type="ChEBI" id="CHEBI:16304"/>
        <dbReference type="ChEBI" id="CHEBI:18036"/>
        <dbReference type="ChEBI" id="CHEBI:18408"/>
        <dbReference type="ChEBI" id="CHEBI:30616"/>
        <dbReference type="ChEBI" id="CHEBI:57692"/>
        <dbReference type="ChEBI" id="CHEBI:58307"/>
        <dbReference type="EC" id="2.5.1.17"/>
    </reaction>
</comment>
<proteinExistence type="inferred from homology"/>
<dbReference type="AlphaFoldDB" id="A0A2M7ARZ0"/>
<protein>
    <recommendedName>
        <fullName evidence="4">Corrinoid adenosyltransferase</fullName>
        <ecNumber evidence="4">2.5.1.17</ecNumber>
    </recommendedName>
    <alternativeName>
        <fullName evidence="4">Cob(II)alamin adenosyltransferase</fullName>
    </alternativeName>
    <alternativeName>
        <fullName evidence="4">Cob(II)yrinic acid a,c-diamide adenosyltransferase</fullName>
    </alternativeName>
    <alternativeName>
        <fullName evidence="4">Cobinamide/cobalamin adenosyltransferase</fullName>
    </alternativeName>
</protein>
<comment type="catalytic activity">
    <reaction evidence="4">
        <text>2 cob(II)yrinate a,c diamide + reduced [electron-transfer flavoprotein] + 2 ATP = 2 adenosylcob(III)yrinate a,c-diamide + 2 triphosphate + oxidized [electron-transfer flavoprotein] + 3 H(+)</text>
        <dbReference type="Rhea" id="RHEA:11528"/>
        <dbReference type="Rhea" id="RHEA-COMP:10685"/>
        <dbReference type="Rhea" id="RHEA-COMP:10686"/>
        <dbReference type="ChEBI" id="CHEBI:15378"/>
        <dbReference type="ChEBI" id="CHEBI:18036"/>
        <dbReference type="ChEBI" id="CHEBI:30616"/>
        <dbReference type="ChEBI" id="CHEBI:57692"/>
        <dbReference type="ChEBI" id="CHEBI:58307"/>
        <dbReference type="ChEBI" id="CHEBI:58503"/>
        <dbReference type="ChEBI" id="CHEBI:58537"/>
        <dbReference type="EC" id="2.5.1.17"/>
    </reaction>
</comment>
<sequence length="142" mass="16559">MITTKTGDNGWTGYGGKKVRKDNPIIEAIGILDELQAVLSIINYQLRITNFRKIIVDIQKIMSGKKTEVNLDVEIKRLEEKVKPVNKFIIFSNKKAIYLNWARTVTRRAERRAMALKDKKALEYLNRLSKFIYLKARETEEK</sequence>
<name>A0A2M7ARZ0_9BACT</name>
<dbReference type="GO" id="GO:0008817">
    <property type="term" value="F:corrinoid adenosyltransferase activity"/>
    <property type="evidence" value="ECO:0007669"/>
    <property type="project" value="UniProtKB-UniRule"/>
</dbReference>
<comment type="pathway">
    <text evidence="4">Cofactor biosynthesis; adenosylcobalamin biosynthesis; adenosylcobalamin from cob(II)yrinate a,c-diamide: step 2/7.</text>
</comment>
<reference evidence="7" key="1">
    <citation type="submission" date="2017-09" db="EMBL/GenBank/DDBJ databases">
        <title>Depth-based differentiation of microbial function through sediment-hosted aquifers and enrichment of novel symbionts in the deep terrestrial subsurface.</title>
        <authorList>
            <person name="Probst A.J."/>
            <person name="Ladd B."/>
            <person name="Jarett J.K."/>
            <person name="Geller-Mcgrath D.E."/>
            <person name="Sieber C.M.K."/>
            <person name="Emerson J.B."/>
            <person name="Anantharaman K."/>
            <person name="Thomas B.C."/>
            <person name="Malmstrom R."/>
            <person name="Stieglmeier M."/>
            <person name="Klingl A."/>
            <person name="Woyke T."/>
            <person name="Ryan C.M."/>
            <person name="Banfield J.F."/>
        </authorList>
    </citation>
    <scope>NUCLEOTIDE SEQUENCE [LARGE SCALE GENOMIC DNA]</scope>
</reference>
<organism evidence="6 7">
    <name type="scientific">Candidatus Shapirobacteria bacterium CG06_land_8_20_14_3_00_40_12</name>
    <dbReference type="NCBI Taxonomy" id="1974881"/>
    <lineage>
        <taxon>Bacteria</taxon>
        <taxon>Candidatus Shapironibacteriota</taxon>
    </lineage>
</organism>
<dbReference type="Proteomes" id="UP000231407">
    <property type="component" value="Unassembled WGS sequence"/>
</dbReference>
<dbReference type="UniPathway" id="UPA00148">
    <property type="reaction ID" value="UER00233"/>
</dbReference>
<dbReference type="InterPro" id="IPR029499">
    <property type="entry name" value="PduO-typ"/>
</dbReference>
<keyword evidence="2 4" id="KW-0547">Nucleotide-binding</keyword>
<keyword evidence="3 4" id="KW-0067">ATP-binding</keyword>
<evidence type="ECO:0000256" key="2">
    <source>
        <dbReference type="ARBA" id="ARBA00022741"/>
    </source>
</evidence>
<evidence type="ECO:0000256" key="3">
    <source>
        <dbReference type="ARBA" id="ARBA00022840"/>
    </source>
</evidence>
<dbReference type="PANTHER" id="PTHR12213:SF0">
    <property type="entry name" value="CORRINOID ADENOSYLTRANSFERASE MMAB"/>
    <property type="match status" value="1"/>
</dbReference>
<dbReference type="SUPFAM" id="SSF89028">
    <property type="entry name" value="Cobalamin adenosyltransferase-like"/>
    <property type="match status" value="1"/>
</dbReference>
<evidence type="ECO:0000259" key="5">
    <source>
        <dbReference type="Pfam" id="PF01923"/>
    </source>
</evidence>
<keyword evidence="4" id="KW-0169">Cobalamin biosynthesis</keyword>
<accession>A0A2M7ARZ0</accession>
<evidence type="ECO:0000256" key="4">
    <source>
        <dbReference type="RuleBase" id="RU366026"/>
    </source>
</evidence>
<dbReference type="PANTHER" id="PTHR12213">
    <property type="entry name" value="CORRINOID ADENOSYLTRANSFERASE"/>
    <property type="match status" value="1"/>
</dbReference>
<dbReference type="InterPro" id="IPR016030">
    <property type="entry name" value="CblAdoTrfase-like"/>
</dbReference>
<keyword evidence="1 4" id="KW-0808">Transferase</keyword>
<evidence type="ECO:0000256" key="1">
    <source>
        <dbReference type="ARBA" id="ARBA00022679"/>
    </source>
</evidence>
<comment type="similarity">
    <text evidence="4">Belongs to the Cob(I)alamin adenosyltransferase family.</text>
</comment>
<feature type="domain" description="Cobalamin adenosyltransferase-like" evidence="5">
    <location>
        <begin position="2"/>
        <end position="137"/>
    </location>
</feature>
<comment type="caution">
    <text evidence="6">The sequence shown here is derived from an EMBL/GenBank/DDBJ whole genome shotgun (WGS) entry which is preliminary data.</text>
</comment>
<evidence type="ECO:0000313" key="7">
    <source>
        <dbReference type="Proteomes" id="UP000231407"/>
    </source>
</evidence>
<dbReference type="Gene3D" id="1.20.1200.10">
    <property type="entry name" value="Cobalamin adenosyltransferase-like"/>
    <property type="match status" value="1"/>
</dbReference>
<dbReference type="GO" id="GO:0005524">
    <property type="term" value="F:ATP binding"/>
    <property type="evidence" value="ECO:0007669"/>
    <property type="project" value="UniProtKB-UniRule"/>
</dbReference>